<evidence type="ECO:0000313" key="9">
    <source>
        <dbReference type="Proteomes" id="UP001175227"/>
    </source>
</evidence>
<dbReference type="InterPro" id="IPR001128">
    <property type="entry name" value="Cyt_P450"/>
</dbReference>
<dbReference type="PANTHER" id="PTHR46300:SF7">
    <property type="entry name" value="P450, PUTATIVE (EUROFUNG)-RELATED"/>
    <property type="match status" value="1"/>
</dbReference>
<dbReference type="GO" id="GO:0020037">
    <property type="term" value="F:heme binding"/>
    <property type="evidence" value="ECO:0007669"/>
    <property type="project" value="InterPro"/>
</dbReference>
<organism evidence="8 9">
    <name type="scientific">Armillaria novae-zelandiae</name>
    <dbReference type="NCBI Taxonomy" id="153914"/>
    <lineage>
        <taxon>Eukaryota</taxon>
        <taxon>Fungi</taxon>
        <taxon>Dikarya</taxon>
        <taxon>Basidiomycota</taxon>
        <taxon>Agaricomycotina</taxon>
        <taxon>Agaricomycetes</taxon>
        <taxon>Agaricomycetidae</taxon>
        <taxon>Agaricales</taxon>
        <taxon>Marasmiineae</taxon>
        <taxon>Physalacriaceae</taxon>
        <taxon>Armillaria</taxon>
    </lineage>
</organism>
<dbReference type="PANTHER" id="PTHR46300">
    <property type="entry name" value="P450, PUTATIVE (EUROFUNG)-RELATED-RELATED"/>
    <property type="match status" value="1"/>
</dbReference>
<dbReference type="Pfam" id="PF00067">
    <property type="entry name" value="p450"/>
    <property type="match status" value="1"/>
</dbReference>
<comment type="similarity">
    <text evidence="2">Belongs to the cytochrome P450 family.</text>
</comment>
<comment type="cofactor">
    <cofactor evidence="1">
        <name>heme</name>
        <dbReference type="ChEBI" id="CHEBI:30413"/>
    </cofactor>
</comment>
<keyword evidence="7" id="KW-0503">Monooxygenase</keyword>
<proteinExistence type="inferred from homology"/>
<evidence type="ECO:0000256" key="7">
    <source>
        <dbReference type="ARBA" id="ARBA00023033"/>
    </source>
</evidence>
<evidence type="ECO:0000256" key="3">
    <source>
        <dbReference type="ARBA" id="ARBA00022617"/>
    </source>
</evidence>
<keyword evidence="5" id="KW-0560">Oxidoreductase</keyword>
<evidence type="ECO:0000313" key="8">
    <source>
        <dbReference type="EMBL" id="KAK0484417.1"/>
    </source>
</evidence>
<dbReference type="GO" id="GO:0005506">
    <property type="term" value="F:iron ion binding"/>
    <property type="evidence" value="ECO:0007669"/>
    <property type="project" value="InterPro"/>
</dbReference>
<keyword evidence="3" id="KW-0349">Heme</keyword>
<accession>A0AA39PHK8</accession>
<dbReference type="InterPro" id="IPR050364">
    <property type="entry name" value="Cytochrome_P450_fung"/>
</dbReference>
<sequence length="280" mass="32571">ERLRKVLHKSSNLRTLSAPWGSLPDAHSLERCSSLSQSPKQWNDILELKIQELTVLFSYGHKPNVKYIKLAKMVMHQTGVAFQHARWVVNFLPARIFISVIRVPARFPGAGFQRWAQESRRLFLEVTRQPFYYLKNEIMMGNTWPMSFAQQNFECLPETHTTEDEEIIMFSSDSLFSGQTSHKAINVLRAGNETVRAFSSIQKHNEIFLPLEAKCDEIQAKIGKRWPNPQDRDALPFIDINIQEVHRMYPPIPLITHSNTQEEHYENYRIPQKAWVIGNT</sequence>
<dbReference type="InterPro" id="IPR036396">
    <property type="entry name" value="Cyt_P450_sf"/>
</dbReference>
<evidence type="ECO:0000256" key="1">
    <source>
        <dbReference type="ARBA" id="ARBA00001971"/>
    </source>
</evidence>
<dbReference type="GO" id="GO:0004497">
    <property type="term" value="F:monooxygenase activity"/>
    <property type="evidence" value="ECO:0007669"/>
    <property type="project" value="UniProtKB-KW"/>
</dbReference>
<dbReference type="GO" id="GO:0016705">
    <property type="term" value="F:oxidoreductase activity, acting on paired donors, with incorporation or reduction of molecular oxygen"/>
    <property type="evidence" value="ECO:0007669"/>
    <property type="project" value="InterPro"/>
</dbReference>
<gene>
    <name evidence="8" type="ORF">IW261DRAFT_1330613</name>
</gene>
<protein>
    <submittedName>
        <fullName evidence="8">Uncharacterized protein</fullName>
    </submittedName>
</protein>
<reference evidence="8" key="1">
    <citation type="submission" date="2023-06" db="EMBL/GenBank/DDBJ databases">
        <authorList>
            <consortium name="Lawrence Berkeley National Laboratory"/>
            <person name="Ahrendt S."/>
            <person name="Sahu N."/>
            <person name="Indic B."/>
            <person name="Wong-Bajracharya J."/>
            <person name="Merenyi Z."/>
            <person name="Ke H.-M."/>
            <person name="Monk M."/>
            <person name="Kocsube S."/>
            <person name="Drula E."/>
            <person name="Lipzen A."/>
            <person name="Balint B."/>
            <person name="Henrissat B."/>
            <person name="Andreopoulos B."/>
            <person name="Martin F.M."/>
            <person name="Harder C.B."/>
            <person name="Rigling D."/>
            <person name="Ford K.L."/>
            <person name="Foster G.D."/>
            <person name="Pangilinan J."/>
            <person name="Papanicolaou A."/>
            <person name="Barry K."/>
            <person name="LaButti K."/>
            <person name="Viragh M."/>
            <person name="Koriabine M."/>
            <person name="Yan M."/>
            <person name="Riley R."/>
            <person name="Champramary S."/>
            <person name="Plett K.L."/>
            <person name="Tsai I.J."/>
            <person name="Slot J."/>
            <person name="Sipos G."/>
            <person name="Plett J."/>
            <person name="Nagy L.G."/>
            <person name="Grigoriev I.V."/>
        </authorList>
    </citation>
    <scope>NUCLEOTIDE SEQUENCE</scope>
    <source>
        <strain evidence="8">ICMP 16352</strain>
    </source>
</reference>
<dbReference type="Proteomes" id="UP001175227">
    <property type="component" value="Unassembled WGS sequence"/>
</dbReference>
<keyword evidence="9" id="KW-1185">Reference proteome</keyword>
<dbReference type="Gene3D" id="1.10.630.10">
    <property type="entry name" value="Cytochrome P450"/>
    <property type="match status" value="1"/>
</dbReference>
<feature type="non-terminal residue" evidence="8">
    <location>
        <position position="280"/>
    </location>
</feature>
<dbReference type="AlphaFoldDB" id="A0AA39PHK8"/>
<keyword evidence="4" id="KW-0479">Metal-binding</keyword>
<evidence type="ECO:0000256" key="6">
    <source>
        <dbReference type="ARBA" id="ARBA00023004"/>
    </source>
</evidence>
<dbReference type="EMBL" id="JAUEPR010000005">
    <property type="protein sequence ID" value="KAK0484417.1"/>
    <property type="molecule type" value="Genomic_DNA"/>
</dbReference>
<comment type="caution">
    <text evidence="8">The sequence shown here is derived from an EMBL/GenBank/DDBJ whole genome shotgun (WGS) entry which is preliminary data.</text>
</comment>
<name>A0AA39PHK8_9AGAR</name>
<evidence type="ECO:0000256" key="4">
    <source>
        <dbReference type="ARBA" id="ARBA00022723"/>
    </source>
</evidence>
<evidence type="ECO:0000256" key="5">
    <source>
        <dbReference type="ARBA" id="ARBA00023002"/>
    </source>
</evidence>
<keyword evidence="6" id="KW-0408">Iron</keyword>
<dbReference type="SUPFAM" id="SSF48264">
    <property type="entry name" value="Cytochrome P450"/>
    <property type="match status" value="1"/>
</dbReference>
<evidence type="ECO:0000256" key="2">
    <source>
        <dbReference type="ARBA" id="ARBA00010617"/>
    </source>
</evidence>